<feature type="transmembrane region" description="Helical" evidence="2">
    <location>
        <begin position="86"/>
        <end position="110"/>
    </location>
</feature>
<dbReference type="AlphaFoldDB" id="A0A316ABC8"/>
<evidence type="ECO:0000256" key="1">
    <source>
        <dbReference type="SAM" id="MobiDB-lite"/>
    </source>
</evidence>
<evidence type="ECO:0000313" key="3">
    <source>
        <dbReference type="EMBL" id="PWJ47127.1"/>
    </source>
</evidence>
<dbReference type="RefSeq" id="WP_109776531.1">
    <property type="nucleotide sequence ID" value="NZ_QGDQ01000041.1"/>
</dbReference>
<accession>A0A316ABC8</accession>
<keyword evidence="4" id="KW-1185">Reference proteome</keyword>
<protein>
    <submittedName>
        <fullName evidence="3">Uncharacterized protein</fullName>
    </submittedName>
</protein>
<dbReference type="Proteomes" id="UP000245469">
    <property type="component" value="Unassembled WGS sequence"/>
</dbReference>
<evidence type="ECO:0000313" key="4">
    <source>
        <dbReference type="Proteomes" id="UP000245469"/>
    </source>
</evidence>
<dbReference type="EMBL" id="QGDQ01000041">
    <property type="protein sequence ID" value="PWJ47127.1"/>
    <property type="molecule type" value="Genomic_DNA"/>
</dbReference>
<name>A0A316ABC8_9ACTN</name>
<keyword evidence="2" id="KW-0472">Membrane</keyword>
<gene>
    <name evidence="3" type="ORF">BXY45_14124</name>
</gene>
<organism evidence="3 4">
    <name type="scientific">Quadrisphaera granulorum</name>
    <dbReference type="NCBI Taxonomy" id="317664"/>
    <lineage>
        <taxon>Bacteria</taxon>
        <taxon>Bacillati</taxon>
        <taxon>Actinomycetota</taxon>
        <taxon>Actinomycetes</taxon>
        <taxon>Kineosporiales</taxon>
        <taxon>Kineosporiaceae</taxon>
        <taxon>Quadrisphaera</taxon>
    </lineage>
</organism>
<keyword evidence="2" id="KW-0812">Transmembrane</keyword>
<sequence>MLFRASRGARDCSTRTSRPELEDPLDDADRRPPTEPDRQADLHDRASTYVDSIGRGAGGFGTVAGGGTPLNAPIPDRDPLAARSGWAIATPLLLVLGAGIGIGIIVWRAFA</sequence>
<feature type="compositionally biased region" description="Basic and acidic residues" evidence="1">
    <location>
        <begin position="8"/>
        <end position="46"/>
    </location>
</feature>
<reference evidence="3 4" key="1">
    <citation type="submission" date="2018-03" db="EMBL/GenBank/DDBJ databases">
        <title>Genomic Encyclopedia of Archaeal and Bacterial Type Strains, Phase II (KMG-II): from individual species to whole genera.</title>
        <authorList>
            <person name="Goeker M."/>
        </authorList>
    </citation>
    <scope>NUCLEOTIDE SEQUENCE [LARGE SCALE GENOMIC DNA]</scope>
    <source>
        <strain evidence="3 4">DSM 44889</strain>
    </source>
</reference>
<evidence type="ECO:0000256" key="2">
    <source>
        <dbReference type="SAM" id="Phobius"/>
    </source>
</evidence>
<feature type="region of interest" description="Disordered" evidence="1">
    <location>
        <begin position="1"/>
        <end position="47"/>
    </location>
</feature>
<keyword evidence="2" id="KW-1133">Transmembrane helix</keyword>
<comment type="caution">
    <text evidence="3">The sequence shown here is derived from an EMBL/GenBank/DDBJ whole genome shotgun (WGS) entry which is preliminary data.</text>
</comment>
<proteinExistence type="predicted"/>